<keyword evidence="3" id="KW-0548">Nucleotidyltransferase</keyword>
<reference evidence="3 4" key="1">
    <citation type="submission" date="2022-09" db="EMBL/GenBank/DDBJ databases">
        <title>Chelativorans salina sp. nov., a novel slightly halophilic bacterium isolated from a saline lake sediment enrichment.</title>
        <authorList>
            <person name="Gao L."/>
            <person name="Fang B.-Z."/>
            <person name="Li W.-J."/>
        </authorList>
    </citation>
    <scope>NUCLEOTIDE SEQUENCE [LARGE SCALE GENOMIC DNA]</scope>
    <source>
        <strain evidence="3 4">EGI FJ00035</strain>
    </source>
</reference>
<dbReference type="PROSITE" id="PS50878">
    <property type="entry name" value="RT_POL"/>
    <property type="match status" value="1"/>
</dbReference>
<evidence type="ECO:0000313" key="3">
    <source>
        <dbReference type="EMBL" id="MCT7374851.1"/>
    </source>
</evidence>
<dbReference type="SUPFAM" id="SSF56672">
    <property type="entry name" value="DNA/RNA polymerases"/>
    <property type="match status" value="1"/>
</dbReference>
<comment type="similarity">
    <text evidence="1">Belongs to the bacterial reverse transcriptase family.</text>
</comment>
<keyword evidence="3" id="KW-0808">Transferase</keyword>
<dbReference type="RefSeq" id="WP_260901383.1">
    <property type="nucleotide sequence ID" value="NZ_JAOCZP010000002.1"/>
</dbReference>
<evidence type="ECO:0000259" key="2">
    <source>
        <dbReference type="PROSITE" id="PS50878"/>
    </source>
</evidence>
<dbReference type="GO" id="GO:0003964">
    <property type="term" value="F:RNA-directed DNA polymerase activity"/>
    <property type="evidence" value="ECO:0007669"/>
    <property type="project" value="UniProtKB-KW"/>
</dbReference>
<dbReference type="InterPro" id="IPR000477">
    <property type="entry name" value="RT_dom"/>
</dbReference>
<accession>A0ABT2LKQ5</accession>
<dbReference type="CDD" id="cd01646">
    <property type="entry name" value="RT_Bac_retron_I"/>
    <property type="match status" value="1"/>
</dbReference>
<evidence type="ECO:0000313" key="4">
    <source>
        <dbReference type="Proteomes" id="UP001320831"/>
    </source>
</evidence>
<organism evidence="3 4">
    <name type="scientific">Chelativorans salis</name>
    <dbReference type="NCBI Taxonomy" id="2978478"/>
    <lineage>
        <taxon>Bacteria</taxon>
        <taxon>Pseudomonadati</taxon>
        <taxon>Pseudomonadota</taxon>
        <taxon>Alphaproteobacteria</taxon>
        <taxon>Hyphomicrobiales</taxon>
        <taxon>Phyllobacteriaceae</taxon>
        <taxon>Chelativorans</taxon>
    </lineage>
</organism>
<gene>
    <name evidence="3" type="ORF">N5A92_07350</name>
</gene>
<comment type="caution">
    <text evidence="3">The sequence shown here is derived from an EMBL/GenBank/DDBJ whole genome shotgun (WGS) entry which is preliminary data.</text>
</comment>
<feature type="domain" description="Reverse transcriptase" evidence="2">
    <location>
        <begin position="52"/>
        <end position="274"/>
    </location>
</feature>
<protein>
    <submittedName>
        <fullName evidence="3">Reverse transcriptase domain-containing protein</fullName>
    </submittedName>
</protein>
<evidence type="ECO:0000256" key="1">
    <source>
        <dbReference type="ARBA" id="ARBA00034120"/>
    </source>
</evidence>
<dbReference type="PANTHER" id="PTHR34047">
    <property type="entry name" value="NUCLEAR INTRON MATURASE 1, MITOCHONDRIAL-RELATED"/>
    <property type="match status" value="1"/>
</dbReference>
<dbReference type="InterPro" id="IPR043502">
    <property type="entry name" value="DNA/RNA_pol_sf"/>
</dbReference>
<proteinExistence type="inferred from homology"/>
<keyword evidence="3" id="KW-0695">RNA-directed DNA polymerase</keyword>
<sequence>MGSKEVFAAEFSTDRLVTLFNERIEVGSKALGKDGINVEAFKAGLDREVEVIRRKIFDKSYRFTGYKQRLISKGATKYPREISVATVRDRLVLRALCNVLMQIFPETLLPAPQAYVREISELLDRADDGFSFVQIDIKDFYPSIRHDLMLRRVRAKVRYPPMLKLIEEALKTPTGLARALNSREKGIPQGLSISNILSSIYMNAIDGKMKEATTYFRYVDDILIICPDSEASRLFRSTEGRLKAAGLECHSIKPGSKSKIASTSESVDYLGYKISKNMISVRSSSFKRMIDNIIKVITEFKYKKNHKRLILRINLKITGCIIENKRYGWMFFFSQTRDMSQLARLDAFIAKHVSKFSPENVNMLKTYIKTFHEIRYNIHDTKYVPKYDKYSFDQKVKMISELYGTTEEDIRSRDEQTVENLFRRLVKREISELEKDLAEAFS</sequence>
<dbReference type="Proteomes" id="UP001320831">
    <property type="component" value="Unassembled WGS sequence"/>
</dbReference>
<name>A0ABT2LKQ5_9HYPH</name>
<dbReference type="PANTHER" id="PTHR34047:SF8">
    <property type="entry name" value="PROTEIN YKFC"/>
    <property type="match status" value="1"/>
</dbReference>
<dbReference type="EMBL" id="JAOCZP010000002">
    <property type="protein sequence ID" value="MCT7374851.1"/>
    <property type="molecule type" value="Genomic_DNA"/>
</dbReference>
<dbReference type="InterPro" id="IPR051083">
    <property type="entry name" value="GrpII_Intron_Splice-Mob/Def"/>
</dbReference>
<dbReference type="InterPro" id="IPR043128">
    <property type="entry name" value="Rev_trsase/Diguanyl_cyclase"/>
</dbReference>
<dbReference type="Gene3D" id="3.30.70.270">
    <property type="match status" value="1"/>
</dbReference>
<keyword evidence="4" id="KW-1185">Reference proteome</keyword>
<dbReference type="Pfam" id="PF00078">
    <property type="entry name" value="RVT_1"/>
    <property type="match status" value="1"/>
</dbReference>